<sequence>MQQVGLESLSPQDRARVIYTQARSEMTDRLWQAAIGGAQDDKSGAQGPCRHGVGMLPAGGMWDLLGNGQDAGALARVLEAMPGAPARPGIGVDGIRRPEVKPEIAVETITPAVTKPGLGFDAPAPASPAIKEGSGIGPLGSLGANSGYAATLQSAAERSGLPATTLAAIIDAEAAKRPDGSWNLLSRNPRSSAAGLGQFLSGTWIGMAQKPGTWLHDVAKQRGWLTESGRVAPAARGSLLALRYDATASINSIADYATSNIATIRRSGVRTGDDPQALARIAYLGHHLGPGDAIRYLKGGLGEGRASVLLKAQIGATSARERIARTGDASAAHRDWLNSYIARKIRPDRFAALPQAASS</sequence>
<evidence type="ECO:0000313" key="2">
    <source>
        <dbReference type="Proteomes" id="UP000759298"/>
    </source>
</evidence>
<dbReference type="SUPFAM" id="SSF53955">
    <property type="entry name" value="Lysozyme-like"/>
    <property type="match status" value="1"/>
</dbReference>
<gene>
    <name evidence="1" type="ORF">KYN89_12405</name>
</gene>
<dbReference type="InterPro" id="IPR023346">
    <property type="entry name" value="Lysozyme-like_dom_sf"/>
</dbReference>
<organism evidence="1 2">
    <name type="scientific">Alteriqipengyuania abyssalis</name>
    <dbReference type="NCBI Taxonomy" id="2860200"/>
    <lineage>
        <taxon>Bacteria</taxon>
        <taxon>Pseudomonadati</taxon>
        <taxon>Pseudomonadota</taxon>
        <taxon>Alphaproteobacteria</taxon>
        <taxon>Sphingomonadales</taxon>
        <taxon>Erythrobacteraceae</taxon>
        <taxon>Alteriqipengyuania</taxon>
    </lineage>
</organism>
<protein>
    <submittedName>
        <fullName evidence="1">Peptidoglycan-binding protein</fullName>
    </submittedName>
</protein>
<dbReference type="Gene3D" id="1.10.530.10">
    <property type="match status" value="1"/>
</dbReference>
<keyword evidence="2" id="KW-1185">Reference proteome</keyword>
<comment type="caution">
    <text evidence="1">The sequence shown here is derived from an EMBL/GenBank/DDBJ whole genome shotgun (WGS) entry which is preliminary data.</text>
</comment>
<dbReference type="Proteomes" id="UP000759298">
    <property type="component" value="Unassembled WGS sequence"/>
</dbReference>
<dbReference type="RefSeq" id="WP_222825344.1">
    <property type="nucleotide sequence ID" value="NZ_JAHWXP010000003.1"/>
</dbReference>
<evidence type="ECO:0000313" key="1">
    <source>
        <dbReference type="EMBL" id="MBY8337844.1"/>
    </source>
</evidence>
<name>A0ABS7PFM1_9SPHN</name>
<accession>A0ABS7PFM1</accession>
<dbReference type="EMBL" id="JAHWXP010000003">
    <property type="protein sequence ID" value="MBY8337844.1"/>
    <property type="molecule type" value="Genomic_DNA"/>
</dbReference>
<proteinExistence type="predicted"/>
<reference evidence="1 2" key="1">
    <citation type="submission" date="2021-07" db="EMBL/GenBank/DDBJ databases">
        <title>Alteriqipengyuania abyssalis NZ-12B nov, sp.nov isolated from deep sea sponge in pacific ocean.</title>
        <authorList>
            <person name="Tareen S."/>
            <person name="Wink J."/>
        </authorList>
    </citation>
    <scope>NUCLEOTIDE SEQUENCE [LARGE SCALE GENOMIC DNA]</scope>
    <source>
        <strain evidence="1 2">NZ-12B</strain>
    </source>
</reference>